<evidence type="ECO:0000313" key="2">
    <source>
        <dbReference type="EMBL" id="KAH7029311.1"/>
    </source>
</evidence>
<name>A0A9P8Y447_9PEZI</name>
<evidence type="ECO:0000256" key="1">
    <source>
        <dbReference type="SAM" id="MobiDB-lite"/>
    </source>
</evidence>
<evidence type="ECO:0000313" key="3">
    <source>
        <dbReference type="Proteomes" id="UP000756346"/>
    </source>
</evidence>
<comment type="caution">
    <text evidence="2">The sequence shown here is derived from an EMBL/GenBank/DDBJ whole genome shotgun (WGS) entry which is preliminary data.</text>
</comment>
<dbReference type="AlphaFoldDB" id="A0A9P8Y447"/>
<dbReference type="GeneID" id="70183782"/>
<gene>
    <name evidence="2" type="ORF">B0I36DRAFT_325492</name>
</gene>
<sequence length="164" mass="18510">MLFAPFSIRPNNGRSSPLSRRQRPTTARMSRQSDRPCCEGCDLGRDLLGPTLASCPCDDTMVANSPSSIKPINKPALRPSSIIPATWCPTTVPSITTFQMHLHRSQQSRAWRRLLITARPAAARRRACSRCSLAALRRDDRCRRRSSCRRGQRCWEPYPTLLCT</sequence>
<feature type="region of interest" description="Disordered" evidence="1">
    <location>
        <begin position="1"/>
        <end position="35"/>
    </location>
</feature>
<organism evidence="2 3">
    <name type="scientific">Microdochium trichocladiopsis</name>
    <dbReference type="NCBI Taxonomy" id="1682393"/>
    <lineage>
        <taxon>Eukaryota</taxon>
        <taxon>Fungi</taxon>
        <taxon>Dikarya</taxon>
        <taxon>Ascomycota</taxon>
        <taxon>Pezizomycotina</taxon>
        <taxon>Sordariomycetes</taxon>
        <taxon>Xylariomycetidae</taxon>
        <taxon>Xylariales</taxon>
        <taxon>Microdochiaceae</taxon>
        <taxon>Microdochium</taxon>
    </lineage>
</organism>
<keyword evidence="3" id="KW-1185">Reference proteome</keyword>
<dbReference type="Proteomes" id="UP000756346">
    <property type="component" value="Unassembled WGS sequence"/>
</dbReference>
<protein>
    <submittedName>
        <fullName evidence="2">Uncharacterized protein</fullName>
    </submittedName>
</protein>
<feature type="compositionally biased region" description="Polar residues" evidence="1">
    <location>
        <begin position="9"/>
        <end position="30"/>
    </location>
</feature>
<dbReference type="RefSeq" id="XP_046011599.1">
    <property type="nucleotide sequence ID" value="XM_046154236.1"/>
</dbReference>
<reference evidence="2" key="1">
    <citation type="journal article" date="2021" name="Nat. Commun.">
        <title>Genetic determinants of endophytism in the Arabidopsis root mycobiome.</title>
        <authorList>
            <person name="Mesny F."/>
            <person name="Miyauchi S."/>
            <person name="Thiergart T."/>
            <person name="Pickel B."/>
            <person name="Atanasova L."/>
            <person name="Karlsson M."/>
            <person name="Huettel B."/>
            <person name="Barry K.W."/>
            <person name="Haridas S."/>
            <person name="Chen C."/>
            <person name="Bauer D."/>
            <person name="Andreopoulos W."/>
            <person name="Pangilinan J."/>
            <person name="LaButti K."/>
            <person name="Riley R."/>
            <person name="Lipzen A."/>
            <person name="Clum A."/>
            <person name="Drula E."/>
            <person name="Henrissat B."/>
            <person name="Kohler A."/>
            <person name="Grigoriev I.V."/>
            <person name="Martin F.M."/>
            <person name="Hacquard S."/>
        </authorList>
    </citation>
    <scope>NUCLEOTIDE SEQUENCE</scope>
    <source>
        <strain evidence="2">MPI-CAGE-CH-0230</strain>
    </source>
</reference>
<accession>A0A9P8Y447</accession>
<dbReference type="EMBL" id="JAGTJQ010000006">
    <property type="protein sequence ID" value="KAH7029311.1"/>
    <property type="molecule type" value="Genomic_DNA"/>
</dbReference>
<proteinExistence type="predicted"/>